<keyword evidence="2" id="KW-1185">Reference proteome</keyword>
<name>A0ACB1A2T7_MELEN</name>
<evidence type="ECO:0000313" key="2">
    <source>
        <dbReference type="Proteomes" id="UP001497535"/>
    </source>
</evidence>
<organism evidence="1 2">
    <name type="scientific">Meloidogyne enterolobii</name>
    <name type="common">Root-knot nematode worm</name>
    <name type="synonym">Meloidogyne mayaguensis</name>
    <dbReference type="NCBI Taxonomy" id="390850"/>
    <lineage>
        <taxon>Eukaryota</taxon>
        <taxon>Metazoa</taxon>
        <taxon>Ecdysozoa</taxon>
        <taxon>Nematoda</taxon>
        <taxon>Chromadorea</taxon>
        <taxon>Rhabditida</taxon>
        <taxon>Tylenchina</taxon>
        <taxon>Tylenchomorpha</taxon>
        <taxon>Tylenchoidea</taxon>
        <taxon>Meloidogynidae</taxon>
        <taxon>Meloidogyninae</taxon>
        <taxon>Meloidogyne</taxon>
    </lineage>
</organism>
<proteinExistence type="predicted"/>
<gene>
    <name evidence="1" type="ORF">MENTE1834_LOCUS32966</name>
</gene>
<sequence length="124" mass="14695">MVHPVIFSASTILFLIKFPKIHSFLFFLLFSFNLYPSTLATQSSDDFQLFVTIFVILLIIGLVISAAFALSLYFYVWYKRRENVGKQSFNNLNEYYKQQQKQQHVVKPVKRREAENVFWTEVEL</sequence>
<accession>A0ACB1A2T7</accession>
<reference evidence="1" key="1">
    <citation type="submission" date="2023-11" db="EMBL/GenBank/DDBJ databases">
        <authorList>
            <person name="Poullet M."/>
        </authorList>
    </citation>
    <scope>NUCLEOTIDE SEQUENCE</scope>
    <source>
        <strain evidence="1">E1834</strain>
    </source>
</reference>
<dbReference type="EMBL" id="CAVMJV010000057">
    <property type="protein sequence ID" value="CAK5085509.1"/>
    <property type="molecule type" value="Genomic_DNA"/>
</dbReference>
<dbReference type="Proteomes" id="UP001497535">
    <property type="component" value="Unassembled WGS sequence"/>
</dbReference>
<evidence type="ECO:0000313" key="1">
    <source>
        <dbReference type="EMBL" id="CAK5085509.1"/>
    </source>
</evidence>
<comment type="caution">
    <text evidence="1">The sequence shown here is derived from an EMBL/GenBank/DDBJ whole genome shotgun (WGS) entry which is preliminary data.</text>
</comment>
<protein>
    <submittedName>
        <fullName evidence="1">Uncharacterized protein</fullName>
    </submittedName>
</protein>